<dbReference type="Proteomes" id="UP001152561">
    <property type="component" value="Unassembled WGS sequence"/>
</dbReference>
<dbReference type="EMBL" id="JAJAGQ010000022">
    <property type="protein sequence ID" value="KAJ8528762.1"/>
    <property type="molecule type" value="Genomic_DNA"/>
</dbReference>
<protein>
    <submittedName>
        <fullName evidence="1">Uncharacterized protein</fullName>
    </submittedName>
</protein>
<keyword evidence="2" id="KW-1185">Reference proteome</keyword>
<sequence length="83" mass="9674">MEIFKICLQETDVRKTAAQVGANFCLRTLHQASLYRHQVQPVEALVQLAEVAYLCTTCNSFWGNFELEFEEKLEMELRDYPTN</sequence>
<comment type="caution">
    <text evidence="1">The sequence shown here is derived from an EMBL/GenBank/DDBJ whole genome shotgun (WGS) entry which is preliminary data.</text>
</comment>
<evidence type="ECO:0000313" key="1">
    <source>
        <dbReference type="EMBL" id="KAJ8528762.1"/>
    </source>
</evidence>
<name>A0A9Q1QX99_9SOLA</name>
<organism evidence="1 2">
    <name type="scientific">Anisodus acutangulus</name>
    <dbReference type="NCBI Taxonomy" id="402998"/>
    <lineage>
        <taxon>Eukaryota</taxon>
        <taxon>Viridiplantae</taxon>
        <taxon>Streptophyta</taxon>
        <taxon>Embryophyta</taxon>
        <taxon>Tracheophyta</taxon>
        <taxon>Spermatophyta</taxon>
        <taxon>Magnoliopsida</taxon>
        <taxon>eudicotyledons</taxon>
        <taxon>Gunneridae</taxon>
        <taxon>Pentapetalae</taxon>
        <taxon>asterids</taxon>
        <taxon>lamiids</taxon>
        <taxon>Solanales</taxon>
        <taxon>Solanaceae</taxon>
        <taxon>Solanoideae</taxon>
        <taxon>Hyoscyameae</taxon>
        <taxon>Anisodus</taxon>
    </lineage>
</organism>
<dbReference type="AlphaFoldDB" id="A0A9Q1QX99"/>
<reference evidence="2" key="1">
    <citation type="journal article" date="2023" name="Proc. Natl. Acad. Sci. U.S.A.">
        <title>Genomic and structural basis for evolution of tropane alkaloid biosynthesis.</title>
        <authorList>
            <person name="Wanga Y.-J."/>
            <person name="Taina T."/>
            <person name="Yua J.-Y."/>
            <person name="Lia J."/>
            <person name="Xua B."/>
            <person name="Chenc J."/>
            <person name="D'Auriad J.C."/>
            <person name="Huanga J.-P."/>
            <person name="Huanga S.-X."/>
        </authorList>
    </citation>
    <scope>NUCLEOTIDE SEQUENCE [LARGE SCALE GENOMIC DNA]</scope>
    <source>
        <strain evidence="2">cv. KIB-2019</strain>
    </source>
</reference>
<gene>
    <name evidence="1" type="ORF">K7X08_030406</name>
</gene>
<proteinExistence type="predicted"/>
<evidence type="ECO:0000313" key="2">
    <source>
        <dbReference type="Proteomes" id="UP001152561"/>
    </source>
</evidence>
<accession>A0A9Q1QX99</accession>